<dbReference type="PANTHER" id="PTHR43781">
    <property type="entry name" value="SACCHAROPINE DEHYDROGENASE"/>
    <property type="match status" value="1"/>
</dbReference>
<gene>
    <name evidence="1" type="ORF">I8J31_18075</name>
</gene>
<dbReference type="Gene3D" id="3.40.50.720">
    <property type="entry name" value="NAD(P)-binding Rossmann-like Domain"/>
    <property type="match status" value="1"/>
</dbReference>
<evidence type="ECO:0008006" key="3">
    <source>
        <dbReference type="Google" id="ProtNLM"/>
    </source>
</evidence>
<evidence type="ECO:0000313" key="1">
    <source>
        <dbReference type="EMBL" id="MBJ7539587.1"/>
    </source>
</evidence>
<dbReference type="PANTHER" id="PTHR43781:SF1">
    <property type="entry name" value="SACCHAROPINE DEHYDROGENASE"/>
    <property type="match status" value="1"/>
</dbReference>
<evidence type="ECO:0000313" key="2">
    <source>
        <dbReference type="Proteomes" id="UP000628710"/>
    </source>
</evidence>
<keyword evidence="2" id="KW-1185">Reference proteome</keyword>
<protein>
    <recommendedName>
        <fullName evidence="3">Trans-acting enoyl reductase</fullName>
    </recommendedName>
</protein>
<dbReference type="AlphaFoldDB" id="A0A934N3D3"/>
<proteinExistence type="predicted"/>
<comment type="caution">
    <text evidence="1">The sequence shown here is derived from an EMBL/GenBank/DDBJ whole genome shotgun (WGS) entry which is preliminary data.</text>
</comment>
<accession>A0A934N3D3</accession>
<reference evidence="1" key="1">
    <citation type="submission" date="2020-12" db="EMBL/GenBank/DDBJ databases">
        <title>Marinomonas arctica sp. nov., a psychrotolerant bacterium isolated from the Arctic.</title>
        <authorList>
            <person name="Zhang Y."/>
        </authorList>
    </citation>
    <scope>NUCLEOTIDE SEQUENCE</scope>
    <source>
        <strain evidence="1">C1424</strain>
    </source>
</reference>
<dbReference type="SUPFAM" id="SSF51735">
    <property type="entry name" value="NAD(P)-binding Rossmann-fold domains"/>
    <property type="match status" value="1"/>
</dbReference>
<dbReference type="InterPro" id="IPR036291">
    <property type="entry name" value="NAD(P)-bd_dom_sf"/>
</dbReference>
<dbReference type="RefSeq" id="WP_199469981.1">
    <property type="nucleotide sequence ID" value="NZ_JAEMNX010000027.1"/>
</dbReference>
<organism evidence="1 2">
    <name type="scientific">Marinomonas transparens</name>
    <dbReference type="NCBI Taxonomy" id="2795388"/>
    <lineage>
        <taxon>Bacteria</taxon>
        <taxon>Pseudomonadati</taxon>
        <taxon>Pseudomonadota</taxon>
        <taxon>Gammaproteobacteria</taxon>
        <taxon>Oceanospirillales</taxon>
        <taxon>Oceanospirillaceae</taxon>
        <taxon>Marinomonas</taxon>
    </lineage>
</organism>
<name>A0A934N3D3_9GAMM</name>
<dbReference type="EMBL" id="JAEMNX010000027">
    <property type="protein sequence ID" value="MBJ7539587.1"/>
    <property type="molecule type" value="Genomic_DNA"/>
</dbReference>
<dbReference type="Proteomes" id="UP000628710">
    <property type="component" value="Unassembled WGS sequence"/>
</dbReference>
<sequence length="95" mass="10406">MNKKHPVVIYGASGYTGRLIAEFLREYGISFIAAGRNRAKLEEAIATVPGIIDAQYEIVEVEHTVEALAELFSGRRVVCNTVGPFIRKASIVIEA</sequence>